<evidence type="ECO:0000256" key="2">
    <source>
        <dbReference type="SAM" id="Phobius"/>
    </source>
</evidence>
<dbReference type="Proteomes" id="UP000244722">
    <property type="component" value="Unassembled WGS sequence"/>
</dbReference>
<keyword evidence="2" id="KW-1133">Transmembrane helix</keyword>
<dbReference type="OrthoDB" id="5054768at2759"/>
<sequence length="392" mass="41935">MRAAFLTFFGIALLGLPQPAHARGGGDSSGGSSSDRSGGDGSSGTGFDFFSPSGDDRSSDCYNVTAGRIGNTTDPFNDIYTNQWLYKFVGSYYNGSVEVEATIDAKDVSCEEQRPVFKEKLDAVLMVGEQLTDLREPNPSPYMFSIVGWKEGTQPGGMPDFETKWVSPDARLMYDSIENARGRSTGTMIPKDADWTVTNQKSGNGYSFEAIFTETADQFVRDSFTILSLNSCNGSQPVDFLMEAIDKPDFLSKDPEGFAQRRTRANGTFDGTSATLSIGGQFDGKFRNWYTRLSDVPSKSKYGTYKLKFSGNLDRSHSHALSTSGQTPSWTKNQDLLPGGSEAVSAAASVASASAACMEGDSAGSRVEVGKAILGLAVLGGLVAAGMGIVLW</sequence>
<organism evidence="4 5">
    <name type="scientific">Tuber borchii</name>
    <name type="common">White truffle</name>
    <dbReference type="NCBI Taxonomy" id="42251"/>
    <lineage>
        <taxon>Eukaryota</taxon>
        <taxon>Fungi</taxon>
        <taxon>Dikarya</taxon>
        <taxon>Ascomycota</taxon>
        <taxon>Pezizomycotina</taxon>
        <taxon>Pezizomycetes</taxon>
        <taxon>Pezizales</taxon>
        <taxon>Tuberaceae</taxon>
        <taxon>Tuber</taxon>
    </lineage>
</organism>
<evidence type="ECO:0000313" key="5">
    <source>
        <dbReference type="Proteomes" id="UP000244722"/>
    </source>
</evidence>
<keyword evidence="3" id="KW-0732">Signal</keyword>
<evidence type="ECO:0000313" key="4">
    <source>
        <dbReference type="EMBL" id="PUU84001.1"/>
    </source>
</evidence>
<feature type="chain" id="PRO_5015648756" description="Concanavalin A-like lectin/glucanase domain-containing protein" evidence="3">
    <location>
        <begin position="23"/>
        <end position="392"/>
    </location>
</feature>
<keyword evidence="2" id="KW-0472">Membrane</keyword>
<name>A0A2T7A8D3_TUBBO</name>
<gene>
    <name evidence="4" type="ORF">B9Z19DRAFT_1118532</name>
</gene>
<evidence type="ECO:0000256" key="1">
    <source>
        <dbReference type="SAM" id="MobiDB-lite"/>
    </source>
</evidence>
<evidence type="ECO:0000256" key="3">
    <source>
        <dbReference type="SAM" id="SignalP"/>
    </source>
</evidence>
<evidence type="ECO:0008006" key="6">
    <source>
        <dbReference type="Google" id="ProtNLM"/>
    </source>
</evidence>
<keyword evidence="5" id="KW-1185">Reference proteome</keyword>
<dbReference type="EMBL" id="NESQ01000005">
    <property type="protein sequence ID" value="PUU84001.1"/>
    <property type="molecule type" value="Genomic_DNA"/>
</dbReference>
<protein>
    <recommendedName>
        <fullName evidence="6">Concanavalin A-like lectin/glucanase domain-containing protein</fullName>
    </recommendedName>
</protein>
<feature type="transmembrane region" description="Helical" evidence="2">
    <location>
        <begin position="372"/>
        <end position="391"/>
    </location>
</feature>
<feature type="signal peptide" evidence="3">
    <location>
        <begin position="1"/>
        <end position="22"/>
    </location>
</feature>
<dbReference type="STRING" id="42251.A0A2T7A8D3"/>
<reference evidence="4 5" key="1">
    <citation type="submission" date="2017-04" db="EMBL/GenBank/DDBJ databases">
        <title>Draft genome sequence of Tuber borchii Vittad., a whitish edible truffle.</title>
        <authorList>
            <consortium name="DOE Joint Genome Institute"/>
            <person name="Murat C."/>
            <person name="Kuo A."/>
            <person name="Barry K.W."/>
            <person name="Clum A."/>
            <person name="Dockter R.B."/>
            <person name="Fauchery L."/>
            <person name="Iotti M."/>
            <person name="Kohler A."/>
            <person name="Labutti K."/>
            <person name="Lindquist E.A."/>
            <person name="Lipzen A."/>
            <person name="Ohm R.A."/>
            <person name="Wang M."/>
            <person name="Grigoriev I.V."/>
            <person name="Zambonelli A."/>
            <person name="Martin F.M."/>
        </authorList>
    </citation>
    <scope>NUCLEOTIDE SEQUENCE [LARGE SCALE GENOMIC DNA]</scope>
    <source>
        <strain evidence="4 5">Tbo3840</strain>
    </source>
</reference>
<proteinExistence type="predicted"/>
<comment type="caution">
    <text evidence="4">The sequence shown here is derived from an EMBL/GenBank/DDBJ whole genome shotgun (WGS) entry which is preliminary data.</text>
</comment>
<keyword evidence="2" id="KW-0812">Transmembrane</keyword>
<accession>A0A2T7A8D3</accession>
<dbReference type="AlphaFoldDB" id="A0A2T7A8D3"/>
<feature type="region of interest" description="Disordered" evidence="1">
    <location>
        <begin position="22"/>
        <end position="57"/>
    </location>
</feature>